<keyword evidence="7" id="KW-0812">Transmembrane</keyword>
<name>A0A4S4JWT4_ALKAL</name>
<proteinExistence type="predicted"/>
<sequence length="232" mass="26146">MVKKTRFIYILVTALTVFLLVSLSIQYSHQTLAETNPINISTSPDSFLFQVDNMKPGDWAERSLTIQNRGSEDFTYNSEALFQGGSKKLYNEFLLEIETVNGPLYKGKLSDFTGFEPRHLKTQHEEDLSLIIRFPTELGNEFQGLEFEVELKFVAEGGEQPQEPIDEDGDTDSAVEKAQRPISESDLGGKVKDGQILPSTATDSYNYLALGICIMVLASILYLYNRRKNVNE</sequence>
<evidence type="ECO:0000256" key="3">
    <source>
        <dbReference type="ARBA" id="ARBA00022525"/>
    </source>
</evidence>
<evidence type="ECO:0000256" key="6">
    <source>
        <dbReference type="SAM" id="MobiDB-lite"/>
    </source>
</evidence>
<organism evidence="9 10">
    <name type="scientific">Alkalihalobacillus alcalophilus ATCC 27647 = CGMCC 1.3604</name>
    <dbReference type="NCBI Taxonomy" id="1218173"/>
    <lineage>
        <taxon>Bacteria</taxon>
        <taxon>Bacillati</taxon>
        <taxon>Bacillota</taxon>
        <taxon>Bacilli</taxon>
        <taxon>Bacillales</taxon>
        <taxon>Bacillaceae</taxon>
        <taxon>Alkalihalobacillus</taxon>
    </lineage>
</organism>
<keyword evidence="2" id="KW-0134">Cell wall</keyword>
<dbReference type="Proteomes" id="UP000297014">
    <property type="component" value="Unassembled WGS sequence"/>
</dbReference>
<dbReference type="RefSeq" id="WP_003323016.1">
    <property type="nucleotide sequence ID" value="NZ_ALPT02000003.1"/>
</dbReference>
<comment type="caution">
    <text evidence="9">The sequence shown here is derived from an EMBL/GenBank/DDBJ whole genome shotgun (WGS) entry which is preliminary data.</text>
</comment>
<reference evidence="9 10" key="1">
    <citation type="submission" date="2014-01" db="EMBL/GenBank/DDBJ databases">
        <title>Draft genome sequencing of Bacillus alcalophilus CGMCC 1.3604.</title>
        <authorList>
            <person name="Yang J."/>
            <person name="Diao L."/>
            <person name="Yang S."/>
        </authorList>
    </citation>
    <scope>NUCLEOTIDE SEQUENCE [LARGE SCALE GENOMIC DNA]</scope>
    <source>
        <strain evidence="9 10">CGMCC 1.3604</strain>
    </source>
</reference>
<feature type="compositionally biased region" description="Acidic residues" evidence="6">
    <location>
        <begin position="164"/>
        <end position="173"/>
    </location>
</feature>
<dbReference type="OrthoDB" id="2566057at2"/>
<evidence type="ECO:0000256" key="7">
    <source>
        <dbReference type="SAM" id="Phobius"/>
    </source>
</evidence>
<comment type="subcellular location">
    <subcellularLocation>
        <location evidence="1">Secreted</location>
        <location evidence="1">Cell wall</location>
        <topology evidence="1">Peptidoglycan-anchor</topology>
    </subcellularLocation>
</comment>
<evidence type="ECO:0000313" key="10">
    <source>
        <dbReference type="Proteomes" id="UP000297014"/>
    </source>
</evidence>
<keyword evidence="7" id="KW-0472">Membrane</keyword>
<dbReference type="InterPro" id="IPR019931">
    <property type="entry name" value="LPXTG_anchor"/>
</dbReference>
<feature type="domain" description="Gram-positive cocci surface proteins LPxTG" evidence="8">
    <location>
        <begin position="197"/>
        <end position="231"/>
    </location>
</feature>
<evidence type="ECO:0000256" key="2">
    <source>
        <dbReference type="ARBA" id="ARBA00022512"/>
    </source>
</evidence>
<dbReference type="Pfam" id="PF00746">
    <property type="entry name" value="Gram_pos_anchor"/>
    <property type="match status" value="1"/>
</dbReference>
<evidence type="ECO:0000256" key="1">
    <source>
        <dbReference type="ARBA" id="ARBA00004168"/>
    </source>
</evidence>
<evidence type="ECO:0000313" key="9">
    <source>
        <dbReference type="EMBL" id="THG89130.1"/>
    </source>
</evidence>
<dbReference type="EMBL" id="JALP01000259">
    <property type="protein sequence ID" value="THG89130.1"/>
    <property type="molecule type" value="Genomic_DNA"/>
</dbReference>
<gene>
    <name evidence="9" type="ORF">AJ85_19365</name>
</gene>
<dbReference type="NCBIfam" id="TIGR01167">
    <property type="entry name" value="LPXTG_anchor"/>
    <property type="match status" value="1"/>
</dbReference>
<feature type="region of interest" description="Disordered" evidence="6">
    <location>
        <begin position="160"/>
        <end position="189"/>
    </location>
</feature>
<dbReference type="AlphaFoldDB" id="A0A4S4JWT4"/>
<keyword evidence="7" id="KW-1133">Transmembrane helix</keyword>
<keyword evidence="4" id="KW-0732">Signal</keyword>
<keyword evidence="5" id="KW-0572">Peptidoglycan-anchor</keyword>
<evidence type="ECO:0000256" key="5">
    <source>
        <dbReference type="ARBA" id="ARBA00023088"/>
    </source>
</evidence>
<feature type="transmembrane region" description="Helical" evidence="7">
    <location>
        <begin position="205"/>
        <end position="224"/>
    </location>
</feature>
<accession>A0A4S4JWT4</accession>
<evidence type="ECO:0000256" key="4">
    <source>
        <dbReference type="ARBA" id="ARBA00022729"/>
    </source>
</evidence>
<evidence type="ECO:0000259" key="8">
    <source>
        <dbReference type="Pfam" id="PF00746"/>
    </source>
</evidence>
<keyword evidence="3" id="KW-0964">Secreted</keyword>
<protein>
    <recommendedName>
        <fullName evidence="8">Gram-positive cocci surface proteins LPxTG domain-containing protein</fullName>
    </recommendedName>
</protein>